<dbReference type="InterPro" id="IPR036770">
    <property type="entry name" value="Ankyrin_rpt-contain_sf"/>
</dbReference>
<comment type="caution">
    <text evidence="5">The sequence shown here is derived from an EMBL/GenBank/DDBJ whole genome shotgun (WGS) entry which is preliminary data.</text>
</comment>
<evidence type="ECO:0000256" key="3">
    <source>
        <dbReference type="PROSITE-ProRule" id="PRU00023"/>
    </source>
</evidence>
<dbReference type="SUPFAM" id="SSF46565">
    <property type="entry name" value="Chaperone J-domain"/>
    <property type="match status" value="1"/>
</dbReference>
<dbReference type="Gene3D" id="1.25.40.20">
    <property type="entry name" value="Ankyrin repeat-containing domain"/>
    <property type="match status" value="2"/>
</dbReference>
<organism evidence="5 6">
    <name type="scientific">Skeletonema marinoi</name>
    <dbReference type="NCBI Taxonomy" id="267567"/>
    <lineage>
        <taxon>Eukaryota</taxon>
        <taxon>Sar</taxon>
        <taxon>Stramenopiles</taxon>
        <taxon>Ochrophyta</taxon>
        <taxon>Bacillariophyta</taxon>
        <taxon>Coscinodiscophyceae</taxon>
        <taxon>Thalassiosirophycidae</taxon>
        <taxon>Thalassiosirales</taxon>
        <taxon>Skeletonemataceae</taxon>
        <taxon>Skeletonema</taxon>
        <taxon>Skeletonema marinoi-dohrnii complex</taxon>
    </lineage>
</organism>
<dbReference type="SMART" id="SM00248">
    <property type="entry name" value="ANK"/>
    <property type="match status" value="5"/>
</dbReference>
<dbReference type="Pfam" id="PF00226">
    <property type="entry name" value="DnaJ"/>
    <property type="match status" value="1"/>
</dbReference>
<dbReference type="GO" id="GO:0000976">
    <property type="term" value="F:transcription cis-regulatory region binding"/>
    <property type="evidence" value="ECO:0007669"/>
    <property type="project" value="TreeGrafter"/>
</dbReference>
<dbReference type="InterPro" id="IPR036869">
    <property type="entry name" value="J_dom_sf"/>
</dbReference>
<dbReference type="InterPro" id="IPR002110">
    <property type="entry name" value="Ankyrin_rpt"/>
</dbReference>
<dbReference type="SMART" id="SM00271">
    <property type="entry name" value="DnaJ"/>
    <property type="match status" value="1"/>
</dbReference>
<feature type="repeat" description="ANK" evidence="3">
    <location>
        <begin position="148"/>
        <end position="172"/>
    </location>
</feature>
<evidence type="ECO:0000256" key="1">
    <source>
        <dbReference type="ARBA" id="ARBA00022737"/>
    </source>
</evidence>
<dbReference type="AlphaFoldDB" id="A0AAD8YAQ3"/>
<dbReference type="GO" id="GO:0005634">
    <property type="term" value="C:nucleus"/>
    <property type="evidence" value="ECO:0007669"/>
    <property type="project" value="TreeGrafter"/>
</dbReference>
<dbReference type="PANTHER" id="PTHR24193">
    <property type="entry name" value="ANKYRIN REPEAT PROTEIN"/>
    <property type="match status" value="1"/>
</dbReference>
<dbReference type="InterPro" id="IPR050663">
    <property type="entry name" value="Ankyrin-SOCS_Box"/>
</dbReference>
<dbReference type="Proteomes" id="UP001224775">
    <property type="component" value="Unassembled WGS sequence"/>
</dbReference>
<evidence type="ECO:0000313" key="5">
    <source>
        <dbReference type="EMBL" id="KAK1742293.1"/>
    </source>
</evidence>
<gene>
    <name evidence="5" type="ORF">QTG54_006858</name>
</gene>
<evidence type="ECO:0000313" key="6">
    <source>
        <dbReference type="Proteomes" id="UP001224775"/>
    </source>
</evidence>
<dbReference type="EMBL" id="JATAAI010000011">
    <property type="protein sequence ID" value="KAK1742293.1"/>
    <property type="molecule type" value="Genomic_DNA"/>
</dbReference>
<reference evidence="5" key="1">
    <citation type="submission" date="2023-06" db="EMBL/GenBank/DDBJ databases">
        <title>Survivors Of The Sea: Transcriptome response of Skeletonema marinoi to long-term dormancy.</title>
        <authorList>
            <person name="Pinder M.I.M."/>
            <person name="Kourtchenko O."/>
            <person name="Robertson E.K."/>
            <person name="Larsson T."/>
            <person name="Maumus F."/>
            <person name="Osuna-Cruz C.M."/>
            <person name="Vancaester E."/>
            <person name="Stenow R."/>
            <person name="Vandepoele K."/>
            <person name="Ploug H."/>
            <person name="Bruchert V."/>
            <person name="Godhe A."/>
            <person name="Topel M."/>
        </authorList>
    </citation>
    <scope>NUCLEOTIDE SEQUENCE</scope>
    <source>
        <strain evidence="5">R05AC</strain>
    </source>
</reference>
<dbReference type="SUPFAM" id="SSF48403">
    <property type="entry name" value="Ankyrin repeat"/>
    <property type="match status" value="1"/>
</dbReference>
<evidence type="ECO:0000259" key="4">
    <source>
        <dbReference type="PROSITE" id="PS50076"/>
    </source>
</evidence>
<dbReference type="PROSITE" id="PS50088">
    <property type="entry name" value="ANK_REPEAT"/>
    <property type="match status" value="2"/>
</dbReference>
<name>A0AAD8YAQ3_9STRA</name>
<dbReference type="GO" id="GO:0045944">
    <property type="term" value="P:positive regulation of transcription by RNA polymerase II"/>
    <property type="evidence" value="ECO:0007669"/>
    <property type="project" value="TreeGrafter"/>
</dbReference>
<protein>
    <submittedName>
        <fullName evidence="5">Ankyrin repeat domain-containing protein</fullName>
    </submittedName>
</protein>
<keyword evidence="1" id="KW-0677">Repeat</keyword>
<feature type="repeat" description="ANK" evidence="3">
    <location>
        <begin position="113"/>
        <end position="135"/>
    </location>
</feature>
<feature type="domain" description="J" evidence="4">
    <location>
        <begin position="305"/>
        <end position="383"/>
    </location>
</feature>
<keyword evidence="6" id="KW-1185">Reference proteome</keyword>
<proteinExistence type="predicted"/>
<dbReference type="PROSITE" id="PS50076">
    <property type="entry name" value="DNAJ_2"/>
    <property type="match status" value="1"/>
</dbReference>
<keyword evidence="2 3" id="KW-0040">ANK repeat</keyword>
<evidence type="ECO:0000256" key="2">
    <source>
        <dbReference type="ARBA" id="ARBA00023043"/>
    </source>
</evidence>
<dbReference type="Pfam" id="PF12796">
    <property type="entry name" value="Ank_2"/>
    <property type="match status" value="1"/>
</dbReference>
<dbReference type="CDD" id="cd06257">
    <property type="entry name" value="DnaJ"/>
    <property type="match status" value="1"/>
</dbReference>
<dbReference type="PANTHER" id="PTHR24193:SF121">
    <property type="entry name" value="ADA2A-CONTAINING COMPLEX COMPONENT 3, ISOFORM D"/>
    <property type="match status" value="1"/>
</dbReference>
<accession>A0AAD8YAQ3</accession>
<sequence>MADAPPNSSSLLDLCSLTSSSSTSSINEERQSRLSTLKRWCEEHSTLTNELLTQSDHRDKKTGCMPLHWLAGTGFDEAIEYLLGCSDSDDDTSFSSTALASLSMDQPAHHPSTERTPLHYAARNGHLSTCQLLIEQFGANPHPKCGRGGVTPLQLAVWQNRLDVVQYLIQKNGVHVIHERNDFNCGLMHWIGLIPQKRWCSGSKGDDENAHDDGSGVLPLARYLHSLGISYESTIENSNTQGHTCNHKAAWGGNLPLLKYFRNEHDVYDTIQDAAGNYCADIAKMRGNMECHHWLLEHGSGDRAESYKILGLEVGVAMDVVRNRYLELAKMIHPDKMNQCNIDDDEKKDDIMDDFIKIKQAYEHLTKQNGMGKQKNPKYDELKLLECQKEVKDASGTDDDDDDLFVARLIAVITDYGEKGFPVGLLSRRWNQIWPDRPFPTEYVIERSIKCHAKEGGGGETGKMVIQKRVKLVKWLKYKCRGTKVQFHQTGGEVLAVIDNKKIESVPN</sequence>
<dbReference type="PROSITE" id="PS50297">
    <property type="entry name" value="ANK_REP_REGION"/>
    <property type="match status" value="2"/>
</dbReference>
<dbReference type="InterPro" id="IPR001623">
    <property type="entry name" value="DnaJ_domain"/>
</dbReference>
<dbReference type="Gene3D" id="1.10.287.110">
    <property type="entry name" value="DnaJ domain"/>
    <property type="match status" value="1"/>
</dbReference>